<dbReference type="EMBL" id="CAJOAX010011173">
    <property type="protein sequence ID" value="CAF4088433.1"/>
    <property type="molecule type" value="Genomic_DNA"/>
</dbReference>
<dbReference type="Proteomes" id="UP000663823">
    <property type="component" value="Unassembled WGS sequence"/>
</dbReference>
<accession>A0A819U3Z2</accession>
<evidence type="ECO:0000313" key="3">
    <source>
        <dbReference type="Proteomes" id="UP000663823"/>
    </source>
</evidence>
<gene>
    <name evidence="2" type="ORF">OTI717_LOCUS33555</name>
</gene>
<sequence length="204" mass="22686">MDVQPDIEGLVGCYAFLLDGKYNDFSFSFLHHNSYSIDLNDTSLTSSTSSTQSTSSQSTSDTLDTSDIPDTSNIPDTSDFLIDLLGNMVIHVKESLVHLLKLSEDISLQDSTKELSLLVAGGIKQDNDRVRLAFQLLQHQLNSDVIDKFSPDSDELFLCKQLNFKTTIISAISYLLPSSIEYQAAEKNIQFSKNSRLLQIGHKN</sequence>
<comment type="caution">
    <text evidence="2">The sequence shown here is derived from an EMBL/GenBank/DDBJ whole genome shotgun (WGS) entry which is preliminary data.</text>
</comment>
<reference evidence="2" key="1">
    <citation type="submission" date="2021-02" db="EMBL/GenBank/DDBJ databases">
        <authorList>
            <person name="Nowell W R."/>
        </authorList>
    </citation>
    <scope>NUCLEOTIDE SEQUENCE</scope>
</reference>
<evidence type="ECO:0000256" key="1">
    <source>
        <dbReference type="SAM" id="MobiDB-lite"/>
    </source>
</evidence>
<feature type="region of interest" description="Disordered" evidence="1">
    <location>
        <begin position="46"/>
        <end position="71"/>
    </location>
</feature>
<protein>
    <submittedName>
        <fullName evidence="2">Uncharacterized protein</fullName>
    </submittedName>
</protein>
<proteinExistence type="predicted"/>
<dbReference type="AlphaFoldDB" id="A0A819U3Z2"/>
<organism evidence="2 3">
    <name type="scientific">Rotaria sordida</name>
    <dbReference type="NCBI Taxonomy" id="392033"/>
    <lineage>
        <taxon>Eukaryota</taxon>
        <taxon>Metazoa</taxon>
        <taxon>Spiralia</taxon>
        <taxon>Gnathifera</taxon>
        <taxon>Rotifera</taxon>
        <taxon>Eurotatoria</taxon>
        <taxon>Bdelloidea</taxon>
        <taxon>Philodinida</taxon>
        <taxon>Philodinidae</taxon>
        <taxon>Rotaria</taxon>
    </lineage>
</organism>
<name>A0A819U3Z2_9BILA</name>
<evidence type="ECO:0000313" key="2">
    <source>
        <dbReference type="EMBL" id="CAF4088433.1"/>
    </source>
</evidence>